<accession>A0A848N4N0</accession>
<reference evidence="2 3" key="1">
    <citation type="submission" date="2020-04" db="EMBL/GenBank/DDBJ databases">
        <title>Genome analysis and antimicrobial resistance characteristics of Chryseobacterium aquaticum isolated from farmed salmonids.</title>
        <authorList>
            <person name="Saticioglu I.B."/>
            <person name="Duman M."/>
            <person name="Altun S."/>
        </authorList>
    </citation>
    <scope>NUCLEOTIDE SEQUENCE [LARGE SCALE GENOMIC DNA]</scope>
    <source>
        <strain evidence="2 3">C-174</strain>
    </source>
</reference>
<dbReference type="InterPro" id="IPR018392">
    <property type="entry name" value="LysM"/>
</dbReference>
<feature type="domain" description="LysM" evidence="1">
    <location>
        <begin position="198"/>
        <end position="245"/>
    </location>
</feature>
<dbReference type="Pfam" id="PF19266">
    <property type="entry name" value="CIS_tube"/>
    <property type="match status" value="1"/>
</dbReference>
<dbReference type="AlphaFoldDB" id="A0A848N4N0"/>
<dbReference type="PROSITE" id="PS51782">
    <property type="entry name" value="LYSM"/>
    <property type="match status" value="1"/>
</dbReference>
<evidence type="ECO:0000259" key="1">
    <source>
        <dbReference type="PROSITE" id="PS51782"/>
    </source>
</evidence>
<evidence type="ECO:0000313" key="3">
    <source>
        <dbReference type="Proteomes" id="UP000548067"/>
    </source>
</evidence>
<gene>
    <name evidence="2" type="ORF">HIO71_03960</name>
</gene>
<dbReference type="InterPro" id="IPR045361">
    <property type="entry name" value="CIS_tube_prot_N"/>
</dbReference>
<dbReference type="EMBL" id="JABCJF010000001">
    <property type="protein sequence ID" value="NMR33359.1"/>
    <property type="molecule type" value="Genomic_DNA"/>
</dbReference>
<sequence length="253" mass="27995">MEKLTIDTYENNSFSSIIQSAAFVAAINPTSFSITYKTFQNTDQAAGSPNTNVKYEKSLAPSLQTEFLFDATGVTDINSGNTLLNKVSKLKKIAKTSNGGNTVTAQIKKFYEATGEFVGPLHKPRNVVVRWGSSLPPGSSSKSAFEFKGILTDLTIEYKLFDSEGKPLRAIAKATFSESISPELMEKLVKKESPDVTHRRIVQDGDTLPLMTKRIYGDSKYYLEVAKLNNLINFRDLKPGAELYFPPIEKTLT</sequence>
<dbReference type="RefSeq" id="WP_169320406.1">
    <property type="nucleotide sequence ID" value="NZ_JABCJF010000001.1"/>
</dbReference>
<dbReference type="Proteomes" id="UP000548067">
    <property type="component" value="Unassembled WGS sequence"/>
</dbReference>
<comment type="caution">
    <text evidence="2">The sequence shown here is derived from an EMBL/GenBank/DDBJ whole genome shotgun (WGS) entry which is preliminary data.</text>
</comment>
<protein>
    <submittedName>
        <fullName evidence="2">LysM peptidoglycan-binding domain-containing protein</fullName>
    </submittedName>
</protein>
<organism evidence="2 3">
    <name type="scientific">Chryseobacterium aquaticum</name>
    <dbReference type="NCBI Taxonomy" id="452084"/>
    <lineage>
        <taxon>Bacteria</taxon>
        <taxon>Pseudomonadati</taxon>
        <taxon>Bacteroidota</taxon>
        <taxon>Flavobacteriia</taxon>
        <taxon>Flavobacteriales</taxon>
        <taxon>Weeksellaceae</taxon>
        <taxon>Chryseobacterium group</taxon>
        <taxon>Chryseobacterium</taxon>
    </lineage>
</organism>
<proteinExistence type="predicted"/>
<name>A0A848N4N0_9FLAO</name>
<evidence type="ECO:0000313" key="2">
    <source>
        <dbReference type="EMBL" id="NMR33359.1"/>
    </source>
</evidence>